<dbReference type="InterPro" id="IPR013229">
    <property type="entry name" value="PEGA"/>
</dbReference>
<comment type="caution">
    <text evidence="4">The sequence shown here is derived from an EMBL/GenBank/DDBJ whole genome shotgun (WGS) entry which is preliminary data.</text>
</comment>
<sequence length="386" mass="41414">MALYAVFGPVFVGVADGLEAESRDAINLGSGPRPIYRIGYSSDGPVDIDELIEQAQRSSTSSAQEDSAADPSSAQASPIREAPSSAPTSEAGLGAYSQDAPEERVALDGTGGSRVRDGYVTPSYVRVPVLSDPSGAEVYIDGIYYGVTPLLATVEPKSHLVEVHLQGYWNWFNVVDFSDATRSVAVTLTPRGAATVATAEAQAGQDVSDPAGDGPSVEADGPASYLANVTTPSAQGDDFWEENYRKLLIVVALLSFLIGSGSIAAWARARLTTSVKISFPRDGEDRWGGLIEGRSNSLLGTKRHVYVLVRYDDDQLQVRKRVVPNRDGRWSTRCDVDGGMIYRIYAVVVDRPLKEGDYLDEVPSHRAISEVGPVTGRERQQKSAEG</sequence>
<evidence type="ECO:0000313" key="5">
    <source>
        <dbReference type="Proteomes" id="UP001215956"/>
    </source>
</evidence>
<reference evidence="4 5" key="1">
    <citation type="submission" date="2023-03" db="EMBL/GenBank/DDBJ databases">
        <title>Whole genome sequencing of Methanotrichaceae archaeon M04Ac.</title>
        <authorList>
            <person name="Khomyakova M.A."/>
            <person name="Merkel A.Y."/>
            <person name="Slobodkin A.I."/>
        </authorList>
    </citation>
    <scope>NUCLEOTIDE SEQUENCE [LARGE SCALE GENOMIC DNA]</scope>
    <source>
        <strain evidence="4 5">M04Ac</strain>
    </source>
</reference>
<feature type="transmembrane region" description="Helical" evidence="2">
    <location>
        <begin position="247"/>
        <end position="267"/>
    </location>
</feature>
<keyword evidence="5" id="KW-1185">Reference proteome</keyword>
<feature type="region of interest" description="Disordered" evidence="1">
    <location>
        <begin position="198"/>
        <end position="223"/>
    </location>
</feature>
<organism evidence="4 5">
    <name type="scientific">Candidatus Methanocrinis alkalitolerans</name>
    <dbReference type="NCBI Taxonomy" id="3033395"/>
    <lineage>
        <taxon>Archaea</taxon>
        <taxon>Methanobacteriati</taxon>
        <taxon>Methanobacteriota</taxon>
        <taxon>Stenosarchaea group</taxon>
        <taxon>Methanomicrobia</taxon>
        <taxon>Methanotrichales</taxon>
        <taxon>Methanotrichaceae</taxon>
        <taxon>Methanocrinis</taxon>
    </lineage>
</organism>
<proteinExistence type="predicted"/>
<dbReference type="Pfam" id="PF08308">
    <property type="entry name" value="PEGA"/>
    <property type="match status" value="1"/>
</dbReference>
<name>A0ABT5XD39_9EURY</name>
<protein>
    <submittedName>
        <fullName evidence="4">PEGA domain-containing protein</fullName>
    </submittedName>
</protein>
<evidence type="ECO:0000259" key="3">
    <source>
        <dbReference type="Pfam" id="PF08308"/>
    </source>
</evidence>
<evidence type="ECO:0000256" key="1">
    <source>
        <dbReference type="SAM" id="MobiDB-lite"/>
    </source>
</evidence>
<dbReference type="Proteomes" id="UP001215956">
    <property type="component" value="Unassembled WGS sequence"/>
</dbReference>
<feature type="region of interest" description="Disordered" evidence="1">
    <location>
        <begin position="55"/>
        <end position="113"/>
    </location>
</feature>
<accession>A0ABT5XD39</accession>
<evidence type="ECO:0000256" key="2">
    <source>
        <dbReference type="SAM" id="Phobius"/>
    </source>
</evidence>
<keyword evidence="2" id="KW-0472">Membrane</keyword>
<feature type="domain" description="PEGA" evidence="3">
    <location>
        <begin position="129"/>
        <end position="190"/>
    </location>
</feature>
<feature type="compositionally biased region" description="Low complexity" evidence="1">
    <location>
        <begin position="61"/>
        <end position="78"/>
    </location>
</feature>
<gene>
    <name evidence="4" type="ORF">P0O24_03385</name>
</gene>
<evidence type="ECO:0000313" key="4">
    <source>
        <dbReference type="EMBL" id="MDF0592621.1"/>
    </source>
</evidence>
<keyword evidence="2" id="KW-0812">Transmembrane</keyword>
<dbReference type="EMBL" id="JARFPL010000007">
    <property type="protein sequence ID" value="MDF0592621.1"/>
    <property type="molecule type" value="Genomic_DNA"/>
</dbReference>
<keyword evidence="2" id="KW-1133">Transmembrane helix</keyword>